<accession>A0A5F7ZD04</accession>
<evidence type="ECO:0000256" key="1">
    <source>
        <dbReference type="SAM" id="Phobius"/>
    </source>
</evidence>
<dbReference type="GeneTree" id="ENSGT00390000016577"/>
<gene>
    <name evidence="2 4" type="primary">GPHN</name>
</gene>
<evidence type="ECO:0000313" key="4">
    <source>
        <dbReference type="VGNC" id="VGNC:72948"/>
    </source>
</evidence>
<proteinExistence type="predicted"/>
<dbReference type="Ensembl" id="ENSMMUT00000099362.1">
    <property type="protein sequence ID" value="ENSMMUP00000063494.1"/>
    <property type="gene ID" value="ENSMMUG00000009520.4"/>
</dbReference>
<keyword evidence="1" id="KW-0472">Membrane</keyword>
<dbReference type="VGNC" id="VGNC:72948">
    <property type="gene designation" value="GPHN"/>
</dbReference>
<keyword evidence="1" id="KW-1133">Transmembrane helix</keyword>
<dbReference type="VEuPathDB" id="HostDB:ENSMMUG00000009520"/>
<keyword evidence="1" id="KW-0812">Transmembrane</keyword>
<protein>
    <submittedName>
        <fullName evidence="2">Gephyrin</fullName>
    </submittedName>
</protein>
<dbReference type="Proteomes" id="UP000006718">
    <property type="component" value="Chromosome 7"/>
</dbReference>
<dbReference type="AlphaFoldDB" id="A0A5F7ZD04"/>
<dbReference type="Bgee" id="ENSMMUG00000009520">
    <property type="expression patterns" value="Expressed in cerebellar cortex and 20 other cell types or tissues"/>
</dbReference>
<reference evidence="2" key="3">
    <citation type="submission" date="2025-08" db="UniProtKB">
        <authorList>
            <consortium name="Ensembl"/>
        </authorList>
    </citation>
    <scope>IDENTIFICATION</scope>
    <source>
        <strain evidence="2">17573</strain>
    </source>
</reference>
<reference evidence="2" key="4">
    <citation type="submission" date="2025-09" db="UniProtKB">
        <authorList>
            <consortium name="Ensembl"/>
        </authorList>
    </citation>
    <scope>IDENTIFICATION</scope>
    <source>
        <strain evidence="2">17573</strain>
    </source>
</reference>
<evidence type="ECO:0000313" key="2">
    <source>
        <dbReference type="Ensembl" id="ENSMMUP00000063494.1"/>
    </source>
</evidence>
<evidence type="ECO:0000313" key="3">
    <source>
        <dbReference type="Proteomes" id="UP000006718"/>
    </source>
</evidence>
<reference evidence="3" key="1">
    <citation type="journal article" date="2007" name="Science">
        <title>Evolutionary and biomedical insights from the rhesus macaque genome.</title>
        <authorList>
            <person name="Gibbs R.A."/>
            <person name="Rogers J."/>
            <person name="Katze M.G."/>
            <person name="Bumgarner R."/>
            <person name="Weinstock G.M."/>
            <person name="Mardis E.R."/>
            <person name="Remington K.A."/>
            <person name="Strausberg R.L."/>
            <person name="Venter J.C."/>
            <person name="Wilson R.K."/>
            <person name="Batzer M.A."/>
            <person name="Bustamante C.D."/>
            <person name="Eichler E.E."/>
            <person name="Hahn M.W."/>
            <person name="Hardison R.C."/>
            <person name="Makova K.D."/>
            <person name="Miller W."/>
            <person name="Milosavljevic A."/>
            <person name="Palermo R.E."/>
            <person name="Siepel A."/>
            <person name="Sikela J.M."/>
            <person name="Attaway T."/>
            <person name="Bell S."/>
            <person name="Bernard K.E."/>
            <person name="Buhay C.J."/>
            <person name="Chandrabose M.N."/>
            <person name="Dao M."/>
            <person name="Davis C."/>
            <person name="Delehaunty K.D."/>
            <person name="Ding Y."/>
            <person name="Dinh H.H."/>
            <person name="Dugan-Rocha S."/>
            <person name="Fulton L.A."/>
            <person name="Gabisi R.A."/>
            <person name="Garner T.T."/>
            <person name="Godfrey J."/>
            <person name="Hawes A.C."/>
            <person name="Hernandez J."/>
            <person name="Hines S."/>
            <person name="Holder M."/>
            <person name="Hume J."/>
            <person name="Jhangiani S.N."/>
            <person name="Joshi V."/>
            <person name="Khan Z.M."/>
            <person name="Kirkness E.F."/>
            <person name="Cree A."/>
            <person name="Fowler R.G."/>
            <person name="Lee S."/>
            <person name="Lewis L.R."/>
            <person name="Li Z."/>
            <person name="Liu Y.-S."/>
            <person name="Moore S.M."/>
            <person name="Muzny D."/>
            <person name="Nazareth L.V."/>
            <person name="Ngo D.N."/>
            <person name="Okwuonu G.O."/>
            <person name="Pai G."/>
            <person name="Parker D."/>
            <person name="Paul H.A."/>
            <person name="Pfannkoch C."/>
            <person name="Pohl C.S."/>
            <person name="Rogers Y.-H.C."/>
            <person name="Ruiz S.J."/>
            <person name="Sabo A."/>
            <person name="Santibanez J."/>
            <person name="Schneider B.W."/>
            <person name="Smith S.M."/>
            <person name="Sodergren E."/>
            <person name="Svatek A.F."/>
            <person name="Utterback T.R."/>
            <person name="Vattathil S."/>
            <person name="Warren W."/>
            <person name="White C.S."/>
            <person name="Chinwalla A.T."/>
            <person name="Feng Y."/>
            <person name="Halpern A.L."/>
            <person name="Hillier L.W."/>
            <person name="Huang X."/>
            <person name="Minx P."/>
            <person name="Nelson J.O."/>
            <person name="Pepin K.H."/>
            <person name="Qin X."/>
            <person name="Sutton G.G."/>
            <person name="Venter E."/>
            <person name="Walenz B.P."/>
            <person name="Wallis J.W."/>
            <person name="Worley K.C."/>
            <person name="Yang S.-P."/>
            <person name="Jones S.M."/>
            <person name="Marra M.A."/>
            <person name="Rocchi M."/>
            <person name="Schein J.E."/>
            <person name="Baertsch R."/>
            <person name="Clarke L."/>
            <person name="Csuros M."/>
            <person name="Glasscock J."/>
            <person name="Harris R.A."/>
            <person name="Havlak P."/>
            <person name="Jackson A.R."/>
            <person name="Jiang H."/>
            <person name="Liu Y."/>
            <person name="Messina D.N."/>
            <person name="Shen Y."/>
            <person name="Song H.X.-Z."/>
            <person name="Wylie T."/>
            <person name="Zhang L."/>
            <person name="Birney E."/>
            <person name="Han K."/>
            <person name="Konkel M.K."/>
            <person name="Lee J."/>
            <person name="Smit A.F.A."/>
            <person name="Ullmer B."/>
            <person name="Wang H."/>
            <person name="Xing J."/>
            <person name="Burhans R."/>
            <person name="Cheng Z."/>
            <person name="Karro J.E."/>
            <person name="Ma J."/>
            <person name="Raney B."/>
            <person name="She X."/>
            <person name="Cox M.J."/>
            <person name="Demuth J.P."/>
            <person name="Dumas L.J."/>
            <person name="Han S.-G."/>
            <person name="Hopkins J."/>
            <person name="Karimpour-Fard A."/>
            <person name="Kim Y.H."/>
            <person name="Pollack J.R."/>
            <person name="Vinar T."/>
            <person name="Addo-Quaye C."/>
            <person name="Degenhardt J."/>
            <person name="Denby A."/>
            <person name="Hubisz M.J."/>
            <person name="Indap A."/>
            <person name="Kosiol C."/>
            <person name="Lahn B.T."/>
            <person name="Lawson H.A."/>
            <person name="Marklein A."/>
            <person name="Nielsen R."/>
            <person name="Vallender E.J."/>
            <person name="Clark A.G."/>
            <person name="Ferguson B."/>
            <person name="Hernandez R.D."/>
            <person name="Hirani K."/>
            <person name="Kehrer-Sawatzki H."/>
            <person name="Kolb J."/>
            <person name="Patil S."/>
            <person name="Pu L.-L."/>
            <person name="Ren Y."/>
            <person name="Smith D.G."/>
            <person name="Wheeler D.A."/>
            <person name="Schenck I."/>
            <person name="Ball E.V."/>
            <person name="Chen R."/>
            <person name="Cooper D.N."/>
            <person name="Giardine B."/>
            <person name="Hsu F."/>
            <person name="Kent W.J."/>
            <person name="Lesk A."/>
            <person name="Nelson D.L."/>
            <person name="O'brien W.E."/>
            <person name="Pruefer K."/>
            <person name="Stenson P.D."/>
            <person name="Wallace J.C."/>
            <person name="Ke H."/>
            <person name="Liu X.-M."/>
            <person name="Wang P."/>
            <person name="Xiang A.P."/>
            <person name="Yang F."/>
            <person name="Barber G.P."/>
            <person name="Haussler D."/>
            <person name="Karolchik D."/>
            <person name="Kern A.D."/>
            <person name="Kuhn R.M."/>
            <person name="Smith K.E."/>
            <person name="Zwieg A.S."/>
        </authorList>
    </citation>
    <scope>NUCLEOTIDE SEQUENCE [LARGE SCALE GENOMIC DNA]</scope>
    <source>
        <strain evidence="3">17573</strain>
    </source>
</reference>
<sequence>MKAKELLVELDPSKLGFPRAHLPIVYLRYILHVFSYMVNNMLALTIFLILFSFCLNLFCLALCTCLKGMRIPKGENSPVLGGNFYIFMNDALLSE</sequence>
<name>A0A5F7ZD04_MACMU</name>
<keyword evidence="3" id="KW-1185">Reference proteome</keyword>
<feature type="transmembrane region" description="Helical" evidence="1">
    <location>
        <begin position="44"/>
        <end position="66"/>
    </location>
</feature>
<reference evidence="2" key="2">
    <citation type="submission" date="2019-01" db="EMBL/GenBank/DDBJ databases">
        <authorList>
            <person name="Graves T."/>
            <person name="Eichler E.E."/>
            <person name="Wilson R.K."/>
        </authorList>
    </citation>
    <scope>NUCLEOTIDE SEQUENCE [LARGE SCALE GENOMIC DNA]</scope>
    <source>
        <strain evidence="2">17573</strain>
    </source>
</reference>
<dbReference type="ExpressionAtlas" id="A0A5F7ZD04">
    <property type="expression patterns" value="baseline"/>
</dbReference>
<organism evidence="2 3">
    <name type="scientific">Macaca mulatta</name>
    <name type="common">Rhesus macaque</name>
    <dbReference type="NCBI Taxonomy" id="9544"/>
    <lineage>
        <taxon>Eukaryota</taxon>
        <taxon>Metazoa</taxon>
        <taxon>Chordata</taxon>
        <taxon>Craniata</taxon>
        <taxon>Vertebrata</taxon>
        <taxon>Euteleostomi</taxon>
        <taxon>Mammalia</taxon>
        <taxon>Eutheria</taxon>
        <taxon>Euarchontoglires</taxon>
        <taxon>Primates</taxon>
        <taxon>Haplorrhini</taxon>
        <taxon>Catarrhini</taxon>
        <taxon>Cercopithecidae</taxon>
        <taxon>Cercopithecinae</taxon>
        <taxon>Macaca</taxon>
    </lineage>
</organism>